<keyword evidence="2" id="KW-1185">Reference proteome</keyword>
<protein>
    <submittedName>
        <fullName evidence="1">Uncharacterized protein</fullName>
    </submittedName>
</protein>
<proteinExistence type="predicted"/>
<reference evidence="1 2" key="1">
    <citation type="submission" date="2019-07" db="EMBL/GenBank/DDBJ databases">
        <title>De Novo Assembly of kiwifruit Actinidia rufa.</title>
        <authorList>
            <person name="Sugita-Konishi S."/>
            <person name="Sato K."/>
            <person name="Mori E."/>
            <person name="Abe Y."/>
            <person name="Kisaki G."/>
            <person name="Hamano K."/>
            <person name="Suezawa K."/>
            <person name="Otani M."/>
            <person name="Fukuda T."/>
            <person name="Manabe T."/>
            <person name="Gomi K."/>
            <person name="Tabuchi M."/>
            <person name="Akimitsu K."/>
            <person name="Kataoka I."/>
        </authorList>
    </citation>
    <scope>NUCLEOTIDE SEQUENCE [LARGE SCALE GENOMIC DNA]</scope>
    <source>
        <strain evidence="2">cv. Fuchu</strain>
    </source>
</reference>
<sequence length="126" mass="14502">MGIATNELSGNGGFYLQWWGVQWACPSDLSVLASWWFGYKFKDVKKCIWESLFSIILWSILLARNELVFKGKMLHLEEVVELVKVRTTSWVIMAKNIKDDSVQEVSGWDEKLKTFSRYVLSNGMGS</sequence>
<organism evidence="1 2">
    <name type="scientific">Actinidia rufa</name>
    <dbReference type="NCBI Taxonomy" id="165716"/>
    <lineage>
        <taxon>Eukaryota</taxon>
        <taxon>Viridiplantae</taxon>
        <taxon>Streptophyta</taxon>
        <taxon>Embryophyta</taxon>
        <taxon>Tracheophyta</taxon>
        <taxon>Spermatophyta</taxon>
        <taxon>Magnoliopsida</taxon>
        <taxon>eudicotyledons</taxon>
        <taxon>Gunneridae</taxon>
        <taxon>Pentapetalae</taxon>
        <taxon>asterids</taxon>
        <taxon>Ericales</taxon>
        <taxon>Actinidiaceae</taxon>
        <taxon>Actinidia</taxon>
    </lineage>
</organism>
<accession>A0A7J0FCH0</accession>
<dbReference type="EMBL" id="BJWL01000011">
    <property type="protein sequence ID" value="GFY96371.1"/>
    <property type="molecule type" value="Genomic_DNA"/>
</dbReference>
<evidence type="ECO:0000313" key="2">
    <source>
        <dbReference type="Proteomes" id="UP000585474"/>
    </source>
</evidence>
<dbReference type="Proteomes" id="UP000585474">
    <property type="component" value="Unassembled WGS sequence"/>
</dbReference>
<gene>
    <name evidence="1" type="ORF">Acr_11g0006770</name>
</gene>
<comment type="caution">
    <text evidence="1">The sequence shown here is derived from an EMBL/GenBank/DDBJ whole genome shotgun (WGS) entry which is preliminary data.</text>
</comment>
<evidence type="ECO:0000313" key="1">
    <source>
        <dbReference type="EMBL" id="GFY96371.1"/>
    </source>
</evidence>
<dbReference type="AlphaFoldDB" id="A0A7J0FCH0"/>
<name>A0A7J0FCH0_9ERIC</name>